<feature type="transmembrane region" description="Helical" evidence="3">
    <location>
        <begin position="66"/>
        <end position="89"/>
    </location>
</feature>
<dbReference type="EMBL" id="BMIN01000008">
    <property type="protein sequence ID" value="GGD13656.1"/>
    <property type="molecule type" value="Genomic_DNA"/>
</dbReference>
<keyword evidence="6" id="KW-1185">Reference proteome</keyword>
<sequence>MSYTGILFILTSAVLWGITGGLGEILMNKGWSPSTIAFYRGFVGFIFFAFWYLFRRKKIKIKNKNPYFYTWAALAGISVAGNFTFYFLAIESAGIAIAATLMYTAPIFVLLVSFLLGIERSTLFKWTSIAFVLVGVILLTGAYTSGTAVSLMGLIAGLGSGVSYALFIFGFKKAAKLGSPQATLTVAFFFFILILMLRINFGEAISVVSSSDVGWFILLGIIGAGLSFILYVRGVKRTAPSTASIIAMVEPVTASLFGIVLLGNELTLMQYAGMGLILATITFLSVKQSG</sequence>
<dbReference type="SUPFAM" id="SSF103481">
    <property type="entry name" value="Multidrug resistance efflux transporter EmrE"/>
    <property type="match status" value="2"/>
</dbReference>
<organism evidence="5 6">
    <name type="scientific">Pontibacillus salipaludis</name>
    <dbReference type="NCBI Taxonomy" id="1697394"/>
    <lineage>
        <taxon>Bacteria</taxon>
        <taxon>Bacillati</taxon>
        <taxon>Bacillota</taxon>
        <taxon>Bacilli</taxon>
        <taxon>Bacillales</taxon>
        <taxon>Bacillaceae</taxon>
        <taxon>Pontibacillus</taxon>
    </lineage>
</organism>
<feature type="transmembrane region" description="Helical" evidence="3">
    <location>
        <begin position="244"/>
        <end position="262"/>
    </location>
</feature>
<evidence type="ECO:0000256" key="2">
    <source>
        <dbReference type="ARBA" id="ARBA00007362"/>
    </source>
</evidence>
<evidence type="ECO:0000256" key="3">
    <source>
        <dbReference type="SAM" id="Phobius"/>
    </source>
</evidence>
<feature type="transmembrane region" description="Helical" evidence="3">
    <location>
        <begin position="123"/>
        <end position="143"/>
    </location>
</feature>
<comment type="subcellular location">
    <subcellularLocation>
        <location evidence="1">Endomembrane system</location>
        <topology evidence="1">Multi-pass membrane protein</topology>
    </subcellularLocation>
</comment>
<evidence type="ECO:0000256" key="1">
    <source>
        <dbReference type="ARBA" id="ARBA00004127"/>
    </source>
</evidence>
<comment type="similarity">
    <text evidence="2">Belongs to the EamA transporter family.</text>
</comment>
<feature type="transmembrane region" description="Helical" evidence="3">
    <location>
        <begin position="268"/>
        <end position="286"/>
    </location>
</feature>
<evidence type="ECO:0000259" key="4">
    <source>
        <dbReference type="Pfam" id="PF00892"/>
    </source>
</evidence>
<dbReference type="RefSeq" id="WP_188653604.1">
    <property type="nucleotide sequence ID" value="NZ_BMIN01000008.1"/>
</dbReference>
<comment type="caution">
    <text evidence="5">The sequence shown here is derived from an EMBL/GenBank/DDBJ whole genome shotgun (WGS) entry which is preliminary data.</text>
</comment>
<feature type="domain" description="EamA" evidence="4">
    <location>
        <begin position="152"/>
        <end position="285"/>
    </location>
</feature>
<evidence type="ECO:0000313" key="6">
    <source>
        <dbReference type="Proteomes" id="UP000642571"/>
    </source>
</evidence>
<keyword evidence="3" id="KW-1133">Transmembrane helix</keyword>
<feature type="transmembrane region" description="Helical" evidence="3">
    <location>
        <begin position="149"/>
        <end position="170"/>
    </location>
</feature>
<feature type="transmembrane region" description="Helical" evidence="3">
    <location>
        <begin position="36"/>
        <end position="54"/>
    </location>
</feature>
<proteinExistence type="inferred from homology"/>
<feature type="transmembrane region" description="Helical" evidence="3">
    <location>
        <begin position="182"/>
        <end position="201"/>
    </location>
</feature>
<keyword evidence="3" id="KW-0812">Transmembrane</keyword>
<feature type="transmembrane region" description="Helical" evidence="3">
    <location>
        <begin position="213"/>
        <end position="232"/>
    </location>
</feature>
<dbReference type="Pfam" id="PF00892">
    <property type="entry name" value="EamA"/>
    <property type="match status" value="2"/>
</dbReference>
<dbReference type="Proteomes" id="UP000642571">
    <property type="component" value="Unassembled WGS sequence"/>
</dbReference>
<protein>
    <submittedName>
        <fullName evidence="5">EamA family transporter</fullName>
    </submittedName>
</protein>
<feature type="transmembrane region" description="Helical" evidence="3">
    <location>
        <begin position="95"/>
        <end position="116"/>
    </location>
</feature>
<accession>A0ABQ1Q4X4</accession>
<name>A0ABQ1Q4X4_9BACI</name>
<dbReference type="InterPro" id="IPR000620">
    <property type="entry name" value="EamA_dom"/>
</dbReference>
<evidence type="ECO:0000313" key="5">
    <source>
        <dbReference type="EMBL" id="GGD13656.1"/>
    </source>
</evidence>
<gene>
    <name evidence="5" type="ORF">GCM10011389_21600</name>
</gene>
<dbReference type="PANTHER" id="PTHR22911">
    <property type="entry name" value="ACYL-MALONYL CONDENSING ENZYME-RELATED"/>
    <property type="match status" value="1"/>
</dbReference>
<dbReference type="PANTHER" id="PTHR22911:SF79">
    <property type="entry name" value="MOBA-LIKE NTP TRANSFERASE DOMAIN-CONTAINING PROTEIN"/>
    <property type="match status" value="1"/>
</dbReference>
<keyword evidence="3" id="KW-0472">Membrane</keyword>
<dbReference type="InterPro" id="IPR037185">
    <property type="entry name" value="EmrE-like"/>
</dbReference>
<dbReference type="Gene3D" id="1.10.3730.20">
    <property type="match status" value="1"/>
</dbReference>
<reference evidence="6" key="1">
    <citation type="journal article" date="2019" name="Int. J. Syst. Evol. Microbiol.">
        <title>The Global Catalogue of Microorganisms (GCM) 10K type strain sequencing project: providing services to taxonomists for standard genome sequencing and annotation.</title>
        <authorList>
            <consortium name="The Broad Institute Genomics Platform"/>
            <consortium name="The Broad Institute Genome Sequencing Center for Infectious Disease"/>
            <person name="Wu L."/>
            <person name="Ma J."/>
        </authorList>
    </citation>
    <scope>NUCLEOTIDE SEQUENCE [LARGE SCALE GENOMIC DNA]</scope>
    <source>
        <strain evidence="6">CGMCC 1.15353</strain>
    </source>
</reference>
<feature type="domain" description="EamA" evidence="4">
    <location>
        <begin position="4"/>
        <end position="140"/>
    </location>
</feature>